<gene>
    <name evidence="3" type="ORF">L210DRAFT_987630</name>
</gene>
<reference evidence="3" key="1">
    <citation type="submission" date="2019-10" db="EMBL/GenBank/DDBJ databases">
        <authorList>
            <consortium name="DOE Joint Genome Institute"/>
            <person name="Kuo A."/>
            <person name="Miyauchi S."/>
            <person name="Kiss E."/>
            <person name="Drula E."/>
            <person name="Kohler A."/>
            <person name="Sanchez-Garcia M."/>
            <person name="Andreopoulos B."/>
            <person name="Barry K.W."/>
            <person name="Bonito G."/>
            <person name="Buee M."/>
            <person name="Carver A."/>
            <person name="Chen C."/>
            <person name="Cichocki N."/>
            <person name="Clum A."/>
            <person name="Culley D."/>
            <person name="Crous P.W."/>
            <person name="Fauchery L."/>
            <person name="Girlanda M."/>
            <person name="Hayes R."/>
            <person name="Keri Z."/>
            <person name="LaButti K."/>
            <person name="Lipzen A."/>
            <person name="Lombard V."/>
            <person name="Magnuson J."/>
            <person name="Maillard F."/>
            <person name="Morin E."/>
            <person name="Murat C."/>
            <person name="Nolan M."/>
            <person name="Ohm R."/>
            <person name="Pangilinan J."/>
            <person name="Pereira M."/>
            <person name="Perotto S."/>
            <person name="Peter M."/>
            <person name="Riley R."/>
            <person name="Sitrit Y."/>
            <person name="Stielow B."/>
            <person name="Szollosi G."/>
            <person name="Zifcakova L."/>
            <person name="Stursova M."/>
            <person name="Spatafora J.W."/>
            <person name="Tedersoo L."/>
            <person name="Vaario L.-M."/>
            <person name="Yamada A."/>
            <person name="Yan M."/>
            <person name="Wang P."/>
            <person name="Xu J."/>
            <person name="Bruns T."/>
            <person name="Baldrian P."/>
            <person name="Vilgalys R."/>
            <person name="Henrissat B."/>
            <person name="Grigoriev I.V."/>
            <person name="Hibbett D."/>
            <person name="Nagy L.G."/>
            <person name="Martin F.M."/>
        </authorList>
    </citation>
    <scope>NUCLEOTIDE SEQUENCE</scope>
    <source>
        <strain evidence="3">BED1</strain>
    </source>
</reference>
<keyword evidence="4" id="KW-1185">Reference proteome</keyword>
<dbReference type="EMBL" id="WHUW01000023">
    <property type="protein sequence ID" value="KAF8436045.1"/>
    <property type="molecule type" value="Genomic_DNA"/>
</dbReference>
<feature type="transmembrane region" description="Helical" evidence="2">
    <location>
        <begin position="20"/>
        <end position="42"/>
    </location>
</feature>
<comment type="caution">
    <text evidence="3">The sequence shown here is derived from an EMBL/GenBank/DDBJ whole genome shotgun (WGS) entry which is preliminary data.</text>
</comment>
<evidence type="ECO:0000313" key="3">
    <source>
        <dbReference type="EMBL" id="KAF8436045.1"/>
    </source>
</evidence>
<evidence type="ECO:0000256" key="1">
    <source>
        <dbReference type="SAM" id="MobiDB-lite"/>
    </source>
</evidence>
<name>A0AAD4BPH7_BOLED</name>
<sequence>MSNLRSLIKRTMHLELECFVHFWPAVLLLAALAVFPGIPIIARASSASVSTLPTILWKAVTKSGTPDGGPLLNPIVNILTHALNTLLDRGLGRPRGDDTHAITHAECVSRVAIAIVYSGKSALSAPSKISAASRDGTVIPLVTPPLLLLYRGRGGGKHTSRETDVDAQEGRKAI</sequence>
<evidence type="ECO:0000313" key="4">
    <source>
        <dbReference type="Proteomes" id="UP001194468"/>
    </source>
</evidence>
<accession>A0AAD4BPH7</accession>
<keyword evidence="2" id="KW-0812">Transmembrane</keyword>
<feature type="region of interest" description="Disordered" evidence="1">
    <location>
        <begin position="153"/>
        <end position="174"/>
    </location>
</feature>
<keyword evidence="2" id="KW-1133">Transmembrane helix</keyword>
<proteinExistence type="predicted"/>
<dbReference type="Proteomes" id="UP001194468">
    <property type="component" value="Unassembled WGS sequence"/>
</dbReference>
<feature type="compositionally biased region" description="Basic and acidic residues" evidence="1">
    <location>
        <begin position="159"/>
        <end position="174"/>
    </location>
</feature>
<reference evidence="3" key="2">
    <citation type="journal article" date="2020" name="Nat. Commun.">
        <title>Large-scale genome sequencing of mycorrhizal fungi provides insights into the early evolution of symbiotic traits.</title>
        <authorList>
            <person name="Miyauchi S."/>
            <person name="Kiss E."/>
            <person name="Kuo A."/>
            <person name="Drula E."/>
            <person name="Kohler A."/>
            <person name="Sanchez-Garcia M."/>
            <person name="Morin E."/>
            <person name="Andreopoulos B."/>
            <person name="Barry K.W."/>
            <person name="Bonito G."/>
            <person name="Buee M."/>
            <person name="Carver A."/>
            <person name="Chen C."/>
            <person name="Cichocki N."/>
            <person name="Clum A."/>
            <person name="Culley D."/>
            <person name="Crous P.W."/>
            <person name="Fauchery L."/>
            <person name="Girlanda M."/>
            <person name="Hayes R.D."/>
            <person name="Keri Z."/>
            <person name="LaButti K."/>
            <person name="Lipzen A."/>
            <person name="Lombard V."/>
            <person name="Magnuson J."/>
            <person name="Maillard F."/>
            <person name="Murat C."/>
            <person name="Nolan M."/>
            <person name="Ohm R.A."/>
            <person name="Pangilinan J."/>
            <person name="Pereira M.F."/>
            <person name="Perotto S."/>
            <person name="Peter M."/>
            <person name="Pfister S."/>
            <person name="Riley R."/>
            <person name="Sitrit Y."/>
            <person name="Stielow J.B."/>
            <person name="Szollosi G."/>
            <person name="Zifcakova L."/>
            <person name="Stursova M."/>
            <person name="Spatafora J.W."/>
            <person name="Tedersoo L."/>
            <person name="Vaario L.M."/>
            <person name="Yamada A."/>
            <person name="Yan M."/>
            <person name="Wang P."/>
            <person name="Xu J."/>
            <person name="Bruns T."/>
            <person name="Baldrian P."/>
            <person name="Vilgalys R."/>
            <person name="Dunand C."/>
            <person name="Henrissat B."/>
            <person name="Grigoriev I.V."/>
            <person name="Hibbett D."/>
            <person name="Nagy L.G."/>
            <person name="Martin F.M."/>
        </authorList>
    </citation>
    <scope>NUCLEOTIDE SEQUENCE</scope>
    <source>
        <strain evidence="3">BED1</strain>
    </source>
</reference>
<organism evidence="3 4">
    <name type="scientific">Boletus edulis BED1</name>
    <dbReference type="NCBI Taxonomy" id="1328754"/>
    <lineage>
        <taxon>Eukaryota</taxon>
        <taxon>Fungi</taxon>
        <taxon>Dikarya</taxon>
        <taxon>Basidiomycota</taxon>
        <taxon>Agaricomycotina</taxon>
        <taxon>Agaricomycetes</taxon>
        <taxon>Agaricomycetidae</taxon>
        <taxon>Boletales</taxon>
        <taxon>Boletineae</taxon>
        <taxon>Boletaceae</taxon>
        <taxon>Boletoideae</taxon>
        <taxon>Boletus</taxon>
    </lineage>
</organism>
<keyword evidence="2" id="KW-0472">Membrane</keyword>
<protein>
    <submittedName>
        <fullName evidence="3">Uncharacterized protein</fullName>
    </submittedName>
</protein>
<evidence type="ECO:0000256" key="2">
    <source>
        <dbReference type="SAM" id="Phobius"/>
    </source>
</evidence>
<dbReference type="AlphaFoldDB" id="A0AAD4BPH7"/>